<feature type="domain" description="RNA-binding S4" evidence="2">
    <location>
        <begin position="196"/>
        <end position="256"/>
    </location>
</feature>
<dbReference type="Gene3D" id="3.10.290.10">
    <property type="entry name" value="RNA-binding S4 domain"/>
    <property type="match status" value="1"/>
</dbReference>
<evidence type="ECO:0000259" key="2">
    <source>
        <dbReference type="SMART" id="SM00363"/>
    </source>
</evidence>
<dbReference type="Proteomes" id="UP000664859">
    <property type="component" value="Unassembled WGS sequence"/>
</dbReference>
<dbReference type="SMART" id="SM00363">
    <property type="entry name" value="S4"/>
    <property type="match status" value="1"/>
</dbReference>
<dbReference type="InterPro" id="IPR036986">
    <property type="entry name" value="S4_RNA-bd_sf"/>
</dbReference>
<reference evidence="3" key="1">
    <citation type="submission" date="2021-02" db="EMBL/GenBank/DDBJ databases">
        <title>First Annotated Genome of the Yellow-green Alga Tribonema minus.</title>
        <authorList>
            <person name="Mahan K.M."/>
        </authorList>
    </citation>
    <scope>NUCLEOTIDE SEQUENCE</scope>
    <source>
        <strain evidence="3">UTEX B ZZ1240</strain>
    </source>
</reference>
<dbReference type="SUPFAM" id="SSF55174">
    <property type="entry name" value="Alpha-L RNA-binding motif"/>
    <property type="match status" value="1"/>
</dbReference>
<dbReference type="InterPro" id="IPR012677">
    <property type="entry name" value="Nucleotide-bd_a/b_plait_sf"/>
</dbReference>
<dbReference type="Pfam" id="PF01479">
    <property type="entry name" value="S4"/>
    <property type="match status" value="1"/>
</dbReference>
<evidence type="ECO:0000256" key="1">
    <source>
        <dbReference type="PROSITE-ProRule" id="PRU00182"/>
    </source>
</evidence>
<dbReference type="PROSITE" id="PS50889">
    <property type="entry name" value="S4"/>
    <property type="match status" value="1"/>
</dbReference>
<dbReference type="AlphaFoldDB" id="A0A836CE46"/>
<dbReference type="PANTHER" id="PTHR13633">
    <property type="entry name" value="MITOCHONDRIAL TRANSCRIPTION RESCUE FACTOR 1"/>
    <property type="match status" value="1"/>
</dbReference>
<protein>
    <recommendedName>
        <fullName evidence="2">RNA-binding S4 domain-containing protein</fullName>
    </recommendedName>
</protein>
<dbReference type="InterPro" id="IPR017506">
    <property type="entry name" value="PSII_S4"/>
</dbReference>
<dbReference type="GO" id="GO:0003723">
    <property type="term" value="F:RNA binding"/>
    <property type="evidence" value="ECO:0007669"/>
    <property type="project" value="UniProtKB-KW"/>
</dbReference>
<dbReference type="NCBIfam" id="TIGR03069">
    <property type="entry name" value="PS_II_S4"/>
    <property type="match status" value="1"/>
</dbReference>
<dbReference type="InterPro" id="IPR040591">
    <property type="entry name" value="RqcP2_RBD"/>
</dbReference>
<dbReference type="OrthoDB" id="4150at2759"/>
<dbReference type="PANTHER" id="PTHR13633:SF3">
    <property type="entry name" value="MITOCHONDRIAL TRANSCRIPTION RESCUE FACTOR 1"/>
    <property type="match status" value="1"/>
</dbReference>
<evidence type="ECO:0000313" key="3">
    <source>
        <dbReference type="EMBL" id="KAG5181793.1"/>
    </source>
</evidence>
<dbReference type="InterPro" id="IPR002942">
    <property type="entry name" value="S4_RNA-bd"/>
</dbReference>
<dbReference type="CDD" id="cd00165">
    <property type="entry name" value="S4"/>
    <property type="match status" value="1"/>
</dbReference>
<accession>A0A836CE46</accession>
<dbReference type="Gene3D" id="3.30.70.330">
    <property type="match status" value="1"/>
</dbReference>
<gene>
    <name evidence="3" type="ORF">JKP88DRAFT_257865</name>
</gene>
<dbReference type="Gene3D" id="3.30.1370.160">
    <property type="match status" value="1"/>
</dbReference>
<dbReference type="EMBL" id="JAFCMP010000290">
    <property type="protein sequence ID" value="KAG5181793.1"/>
    <property type="molecule type" value="Genomic_DNA"/>
</dbReference>
<keyword evidence="1" id="KW-0694">RNA-binding</keyword>
<sequence>MKAGGSSVLPKDKLLSQAMYGGVDKQVATRVLDAAASALRNWELMATDFLTPPEYNVMLNVLEGLVDLQAIAWGGHEEAERRRMFFAHDGVDMATSVAVGVVALEVGGQFLFDMADHRDYLGSILGTGIERQKVGDILVQGERGAQVLCHPDIADYLCTNLSSVRSVTVKVDQVPLTELKVSPPIKKHVTSVEASLRLDAIASAGMGMSRSKMADAIKSGMVFVNWREAKGPSSEVKASDVITVRGKGRLEILEIHETKKERYRVVMNRVQ</sequence>
<dbReference type="Pfam" id="PF17774">
    <property type="entry name" value="YlmH_RBD"/>
    <property type="match status" value="1"/>
</dbReference>
<comment type="caution">
    <text evidence="3">The sequence shown here is derived from an EMBL/GenBank/DDBJ whole genome shotgun (WGS) entry which is preliminary data.</text>
</comment>
<organism evidence="3 4">
    <name type="scientific">Tribonema minus</name>
    <dbReference type="NCBI Taxonomy" id="303371"/>
    <lineage>
        <taxon>Eukaryota</taxon>
        <taxon>Sar</taxon>
        <taxon>Stramenopiles</taxon>
        <taxon>Ochrophyta</taxon>
        <taxon>PX clade</taxon>
        <taxon>Xanthophyceae</taxon>
        <taxon>Tribonematales</taxon>
        <taxon>Tribonemataceae</taxon>
        <taxon>Tribonema</taxon>
    </lineage>
</organism>
<proteinExistence type="predicted"/>
<keyword evidence="4" id="KW-1185">Reference proteome</keyword>
<evidence type="ECO:0000313" key="4">
    <source>
        <dbReference type="Proteomes" id="UP000664859"/>
    </source>
</evidence>
<name>A0A836CE46_9STRA</name>